<dbReference type="CDD" id="cd00299">
    <property type="entry name" value="GST_C_family"/>
    <property type="match status" value="1"/>
</dbReference>
<dbReference type="SUPFAM" id="SSF47616">
    <property type="entry name" value="GST C-terminal domain-like"/>
    <property type="match status" value="1"/>
</dbReference>
<dbReference type="PANTHER" id="PTHR43969:SF9">
    <property type="entry name" value="GLUTATHIONE S TRANSFERASE D10, ISOFORM A-RELATED"/>
    <property type="match status" value="1"/>
</dbReference>
<evidence type="ECO:0000259" key="1">
    <source>
        <dbReference type="PROSITE" id="PS50405"/>
    </source>
</evidence>
<dbReference type="EMBL" id="HBGU01032013">
    <property type="protein sequence ID" value="CAD9454960.1"/>
    <property type="molecule type" value="Transcribed_RNA"/>
</dbReference>
<gene>
    <name evidence="2" type="ORF">CBRE1094_LOCUS17487</name>
</gene>
<dbReference type="Gene3D" id="1.20.1050.10">
    <property type="match status" value="1"/>
</dbReference>
<dbReference type="GO" id="GO:0004364">
    <property type="term" value="F:glutathione transferase activity"/>
    <property type="evidence" value="ECO:0007669"/>
    <property type="project" value="TreeGrafter"/>
</dbReference>
<dbReference type="InterPro" id="IPR040079">
    <property type="entry name" value="Glutathione_S-Trfase"/>
</dbReference>
<dbReference type="Gene3D" id="3.40.30.10">
    <property type="entry name" value="Glutaredoxin"/>
    <property type="match status" value="1"/>
</dbReference>
<protein>
    <recommendedName>
        <fullName evidence="1">GST C-terminal domain-containing protein</fullName>
    </recommendedName>
</protein>
<feature type="domain" description="GST C-terminal" evidence="1">
    <location>
        <begin position="137"/>
        <end position="272"/>
    </location>
</feature>
<dbReference type="SFLD" id="SFLDS00019">
    <property type="entry name" value="Glutathione_Transferase_(cytos"/>
    <property type="match status" value="1"/>
</dbReference>
<dbReference type="InterPro" id="IPR036249">
    <property type="entry name" value="Thioredoxin-like_sf"/>
</dbReference>
<organism evidence="2">
    <name type="scientific">Haptolina brevifila</name>
    <dbReference type="NCBI Taxonomy" id="156173"/>
    <lineage>
        <taxon>Eukaryota</taxon>
        <taxon>Haptista</taxon>
        <taxon>Haptophyta</taxon>
        <taxon>Prymnesiophyceae</taxon>
        <taxon>Prymnesiales</taxon>
        <taxon>Prymnesiaceae</taxon>
        <taxon>Haptolina</taxon>
    </lineage>
</organism>
<reference evidence="2" key="1">
    <citation type="submission" date="2021-01" db="EMBL/GenBank/DDBJ databases">
        <authorList>
            <person name="Corre E."/>
            <person name="Pelletier E."/>
            <person name="Niang G."/>
            <person name="Scheremetjew M."/>
            <person name="Finn R."/>
            <person name="Kale V."/>
            <person name="Holt S."/>
            <person name="Cochrane G."/>
            <person name="Meng A."/>
            <person name="Brown T."/>
            <person name="Cohen L."/>
        </authorList>
    </citation>
    <scope>NUCLEOTIDE SEQUENCE</scope>
    <source>
        <strain evidence="2">UTEX LB 985</strain>
    </source>
</reference>
<dbReference type="PANTHER" id="PTHR43969">
    <property type="entry name" value="GLUTATHIONE S TRANSFERASE D10, ISOFORM A-RELATED"/>
    <property type="match status" value="1"/>
</dbReference>
<dbReference type="SUPFAM" id="SSF52833">
    <property type="entry name" value="Thioredoxin-like"/>
    <property type="match status" value="1"/>
</dbReference>
<proteinExistence type="predicted"/>
<dbReference type="InterPro" id="IPR036282">
    <property type="entry name" value="Glutathione-S-Trfase_C_sf"/>
</dbReference>
<dbReference type="Pfam" id="PF13410">
    <property type="entry name" value="GST_C_2"/>
    <property type="match status" value="1"/>
</dbReference>
<name>A0A7S2DI81_9EUKA</name>
<sequence length="284" mass="30709">MSGLPTSFIDSALASRVEYEASLKLPDAERGALEARARAKSAAATAKDVVIVIPTNNPGKILLFAELNPALKDKVDFKGPGDFGGFASAEYKKINPQGLYPACLCSDGLQLFESTVIVKYLQDKYTAILTEPCEGKTLEARTISNLIVQLHDQYISGVNCTQAGFFSNQSICYKPEMSKTERAARLADLKKQFGTIEGYLHASGPWATGDALTLADISLYPTVAILKALGPRTILGDPISGCPKLEKWFAHCDAKPAFHSLSEKMSAFVKPWPMPEAIKAAFSK</sequence>
<dbReference type="AlphaFoldDB" id="A0A7S2DI81"/>
<dbReference type="PROSITE" id="PS50405">
    <property type="entry name" value="GST_CTER"/>
    <property type="match status" value="1"/>
</dbReference>
<evidence type="ECO:0000313" key="2">
    <source>
        <dbReference type="EMBL" id="CAD9454960.1"/>
    </source>
</evidence>
<dbReference type="GO" id="GO:0006749">
    <property type="term" value="P:glutathione metabolic process"/>
    <property type="evidence" value="ECO:0007669"/>
    <property type="project" value="TreeGrafter"/>
</dbReference>
<accession>A0A7S2DI81</accession>
<dbReference type="InterPro" id="IPR010987">
    <property type="entry name" value="Glutathione-S-Trfase_C-like"/>
</dbReference>